<dbReference type="EMBL" id="LT671858">
    <property type="protein sequence ID" value="SIM72800.1"/>
    <property type="molecule type" value="Genomic_DNA"/>
</dbReference>
<proteinExistence type="predicted"/>
<dbReference type="PANTHER" id="PTHR43755">
    <property type="match status" value="1"/>
</dbReference>
<dbReference type="KEGG" id="cdiv:CPM_1392"/>
<reference evidence="2" key="2">
    <citation type="submission" date="2016-06" db="EMBL/GenBank/DDBJ databases">
        <authorList>
            <person name="Olsen C.W."/>
            <person name="Carey S."/>
            <person name="Hinshaw L."/>
            <person name="Karasin A.I."/>
        </authorList>
    </citation>
    <scope>NUCLEOTIDE SEQUENCE [LARGE SCALE GENOMIC DNA]</scope>
    <source>
        <strain evidence="2">PM4</strain>
    </source>
</reference>
<evidence type="ECO:0000313" key="1">
    <source>
        <dbReference type="EMBL" id="SIM72800.1"/>
    </source>
</evidence>
<dbReference type="EMBL" id="LT719092">
    <property type="protein sequence ID" value="SJK85191.1"/>
    <property type="molecule type" value="Genomic_DNA"/>
</dbReference>
<dbReference type="Proteomes" id="UP000195607">
    <property type="component" value="Chromosome I"/>
</dbReference>
<evidence type="ECO:0000313" key="4">
    <source>
        <dbReference type="Proteomes" id="UP000195607"/>
    </source>
</evidence>
<dbReference type="Gene3D" id="3.50.50.60">
    <property type="entry name" value="FAD/NAD(P)-binding domain"/>
    <property type="match status" value="2"/>
</dbReference>
<evidence type="ECO:0000313" key="2">
    <source>
        <dbReference type="EMBL" id="SJK85191.1"/>
    </source>
</evidence>
<evidence type="ECO:0000313" key="3">
    <source>
        <dbReference type="Proteomes" id="UP000187822"/>
    </source>
</evidence>
<organism evidence="1 4">
    <name type="scientific">Cuniculiplasma divulgatum</name>
    <dbReference type="NCBI Taxonomy" id="1673428"/>
    <lineage>
        <taxon>Archaea</taxon>
        <taxon>Methanobacteriati</taxon>
        <taxon>Thermoplasmatota</taxon>
        <taxon>Thermoplasmata</taxon>
        <taxon>Thermoplasmatales</taxon>
        <taxon>Cuniculiplasmataceae</taxon>
        <taxon>Cuniculiplasma</taxon>
    </lineage>
</organism>
<dbReference type="STRING" id="1673428.CPM_1392"/>
<keyword evidence="3" id="KW-1185">Reference proteome</keyword>
<dbReference type="InterPro" id="IPR052541">
    <property type="entry name" value="SQRD"/>
</dbReference>
<dbReference type="InterPro" id="IPR036188">
    <property type="entry name" value="FAD/NAD-bd_sf"/>
</dbReference>
<dbReference type="PANTHER" id="PTHR43755:SF1">
    <property type="entry name" value="FAD-DEPENDENT PYRIDINE NUCLEOTIDE-DISULPHIDE OXIDOREDUCTASE"/>
    <property type="match status" value="1"/>
</dbReference>
<dbReference type="Proteomes" id="UP000187822">
    <property type="component" value="Chromosome I"/>
</dbReference>
<dbReference type="GeneID" id="41588638"/>
<dbReference type="SUPFAM" id="SSF51905">
    <property type="entry name" value="FAD/NAD(P)-binding domain"/>
    <property type="match status" value="2"/>
</dbReference>
<name>A0A1N5VJ58_9ARCH</name>
<reference evidence="1 4" key="1">
    <citation type="submission" date="2016-04" db="EMBL/GenBank/DDBJ databases">
        <authorList>
            <person name="Evans L.H."/>
            <person name="Alamgir A."/>
            <person name="Owens N."/>
            <person name="Weber N.D."/>
            <person name="Virtaneva K."/>
            <person name="Barbian K."/>
            <person name="Babar A."/>
            <person name="Rosenke K."/>
        </authorList>
    </citation>
    <scope>NUCLEOTIDE SEQUENCE [LARGE SCALE GENOMIC DNA]</scope>
    <source>
        <strain evidence="1">S5</strain>
        <strain evidence="4">S5(T) (JCM 30642 \VKM B-2941)</strain>
    </source>
</reference>
<reference evidence="3" key="3">
    <citation type="submission" date="2016-06" db="EMBL/GenBank/DDBJ databases">
        <authorList>
            <person name="Toshchakov V.S."/>
        </authorList>
    </citation>
    <scope>NUCLEOTIDE SEQUENCE [LARGE SCALE GENOMIC DNA]</scope>
    <source>
        <strain>PM4 (JCM 30641</strain>
        <strain evidence="3">\VKM B-2940)</strain>
    </source>
</reference>
<dbReference type="RefSeq" id="WP_077076472.1">
    <property type="nucleotide sequence ID" value="NZ_LT671858.1"/>
</dbReference>
<gene>
    <name evidence="2" type="ORF">CPM_1392</name>
    <name evidence="1" type="ORF">CSP5_1393</name>
</gene>
<dbReference type="AlphaFoldDB" id="A0A1N5VJ58"/>
<protein>
    <submittedName>
        <fullName evidence="1">Sulfide:quinone oxidoreductase</fullName>
    </submittedName>
</protein>
<sequence>MKIPDRVVILGDKESAVMAANKLANRTNKKEIEMIVIGKRVNVEFSDSNIFVPFSLVDHHLLKRSMNSMLHTNIEYIEDEIVSLNIKDKSLNTRGGKVVRYDYLLITNPVEGDHTTITGFSEDARTLDTIQDSLRLKEDLQNIKSGEIVVYQDGTHSRSPLVGANLCVLLENHFKRNGTDKNMKITYLNSSKTIIENKNFHEKIDQVLQENGIKTVYGFKLDQLNVKNKELQTSDGTAVKYDIPVIFAPSRMKNYLVGAGFPKSDSSPIEINFKNLNVKNFPEVYISSIEPKYISNYWNIVHVELDYITAKIAHLISGYPDPEDYKGATYIDYLITDEERATNIVIDNNGEYSEGKQSKTDYLLKLYSYNSFFGSYSQGFL</sequence>
<accession>A0A1N5VJ58</accession>